<dbReference type="Proteomes" id="UP001156905">
    <property type="component" value="Unassembled WGS sequence"/>
</dbReference>
<organism evidence="2 3">
    <name type="scientific">Bradyrhizobium iriomotense</name>
    <dbReference type="NCBI Taxonomy" id="441950"/>
    <lineage>
        <taxon>Bacteria</taxon>
        <taxon>Pseudomonadati</taxon>
        <taxon>Pseudomonadota</taxon>
        <taxon>Alphaproteobacteria</taxon>
        <taxon>Hyphomicrobiales</taxon>
        <taxon>Nitrobacteraceae</taxon>
        <taxon>Bradyrhizobium</taxon>
    </lineage>
</organism>
<name>A0ABQ6BAM2_9BRAD</name>
<gene>
    <name evidence="2" type="ORF">GCM10007857_75440</name>
</gene>
<sequence length="68" mass="7952">MAYAYKLNEDVLHQPQRPQGRAATDPPMIYTIVQLMPIEADGRLRYRIKSKSEKIERIVTEDQLSYSQ</sequence>
<feature type="region of interest" description="Disordered" evidence="1">
    <location>
        <begin position="1"/>
        <end position="24"/>
    </location>
</feature>
<reference evidence="3" key="1">
    <citation type="journal article" date="2019" name="Int. J. Syst. Evol. Microbiol.">
        <title>The Global Catalogue of Microorganisms (GCM) 10K type strain sequencing project: providing services to taxonomists for standard genome sequencing and annotation.</title>
        <authorList>
            <consortium name="The Broad Institute Genomics Platform"/>
            <consortium name="The Broad Institute Genome Sequencing Center for Infectious Disease"/>
            <person name="Wu L."/>
            <person name="Ma J."/>
        </authorList>
    </citation>
    <scope>NUCLEOTIDE SEQUENCE [LARGE SCALE GENOMIC DNA]</scope>
    <source>
        <strain evidence="3">NBRC 102520</strain>
    </source>
</reference>
<evidence type="ECO:0000313" key="2">
    <source>
        <dbReference type="EMBL" id="GLR90828.1"/>
    </source>
</evidence>
<evidence type="ECO:0000313" key="3">
    <source>
        <dbReference type="Proteomes" id="UP001156905"/>
    </source>
</evidence>
<protein>
    <submittedName>
        <fullName evidence="2">Uncharacterized protein</fullName>
    </submittedName>
</protein>
<proteinExistence type="predicted"/>
<comment type="caution">
    <text evidence="2">The sequence shown here is derived from an EMBL/GenBank/DDBJ whole genome shotgun (WGS) entry which is preliminary data.</text>
</comment>
<keyword evidence="3" id="KW-1185">Reference proteome</keyword>
<evidence type="ECO:0000256" key="1">
    <source>
        <dbReference type="SAM" id="MobiDB-lite"/>
    </source>
</evidence>
<accession>A0ABQ6BAM2</accession>
<dbReference type="EMBL" id="BSOW01000038">
    <property type="protein sequence ID" value="GLR90828.1"/>
    <property type="molecule type" value="Genomic_DNA"/>
</dbReference>